<dbReference type="Pfam" id="PF13560">
    <property type="entry name" value="HTH_31"/>
    <property type="match status" value="1"/>
</dbReference>
<feature type="domain" description="HTH cro/C1-type" evidence="1">
    <location>
        <begin position="17"/>
        <end position="72"/>
    </location>
</feature>
<dbReference type="PROSITE" id="PS50943">
    <property type="entry name" value="HTH_CROC1"/>
    <property type="match status" value="1"/>
</dbReference>
<dbReference type="CDD" id="cd00093">
    <property type="entry name" value="HTH_XRE"/>
    <property type="match status" value="1"/>
</dbReference>
<dbReference type="SUPFAM" id="SSF47413">
    <property type="entry name" value="lambda repressor-like DNA-binding domains"/>
    <property type="match status" value="1"/>
</dbReference>
<accession>A0ABP6MC70</accession>
<name>A0ABP6MC70_9ACTN</name>
<keyword evidence="3" id="KW-1185">Reference proteome</keyword>
<protein>
    <submittedName>
        <fullName evidence="2">Helix-turn-helix transcriptional regulator</fullName>
    </submittedName>
</protein>
<gene>
    <name evidence="2" type="ORF">GCM10010449_23410</name>
</gene>
<dbReference type="InterPro" id="IPR001387">
    <property type="entry name" value="Cro/C1-type_HTH"/>
</dbReference>
<reference evidence="3" key="1">
    <citation type="journal article" date="2019" name="Int. J. Syst. Evol. Microbiol.">
        <title>The Global Catalogue of Microorganisms (GCM) 10K type strain sequencing project: providing services to taxonomists for standard genome sequencing and annotation.</title>
        <authorList>
            <consortium name="The Broad Institute Genomics Platform"/>
            <consortium name="The Broad Institute Genome Sequencing Center for Infectious Disease"/>
            <person name="Wu L."/>
            <person name="Ma J."/>
        </authorList>
    </citation>
    <scope>NUCLEOTIDE SEQUENCE [LARGE SCALE GENOMIC DNA]</scope>
    <source>
        <strain evidence="3">JCM 9092</strain>
    </source>
</reference>
<evidence type="ECO:0000259" key="1">
    <source>
        <dbReference type="PROSITE" id="PS50943"/>
    </source>
</evidence>
<evidence type="ECO:0000313" key="3">
    <source>
        <dbReference type="Proteomes" id="UP001501637"/>
    </source>
</evidence>
<dbReference type="Gene3D" id="1.10.260.40">
    <property type="entry name" value="lambda repressor-like DNA-binding domains"/>
    <property type="match status" value="1"/>
</dbReference>
<dbReference type="RefSeq" id="WP_344520587.1">
    <property type="nucleotide sequence ID" value="NZ_BAAAUG010000035.1"/>
</dbReference>
<dbReference type="Pfam" id="PF19054">
    <property type="entry name" value="DUF5753"/>
    <property type="match status" value="1"/>
</dbReference>
<organism evidence="2 3">
    <name type="scientific">Streptomyces rectiviolaceus</name>
    <dbReference type="NCBI Taxonomy" id="332591"/>
    <lineage>
        <taxon>Bacteria</taxon>
        <taxon>Bacillati</taxon>
        <taxon>Actinomycetota</taxon>
        <taxon>Actinomycetes</taxon>
        <taxon>Kitasatosporales</taxon>
        <taxon>Streptomycetaceae</taxon>
        <taxon>Streptomyces</taxon>
    </lineage>
</organism>
<proteinExistence type="predicted"/>
<dbReference type="EMBL" id="BAAAUG010000035">
    <property type="protein sequence ID" value="GAA3099515.1"/>
    <property type="molecule type" value="Genomic_DNA"/>
</dbReference>
<dbReference type="InterPro" id="IPR010982">
    <property type="entry name" value="Lambda_DNA-bd_dom_sf"/>
</dbReference>
<evidence type="ECO:0000313" key="2">
    <source>
        <dbReference type="EMBL" id="GAA3099515.1"/>
    </source>
</evidence>
<dbReference type="SMART" id="SM00530">
    <property type="entry name" value="HTH_XRE"/>
    <property type="match status" value="1"/>
</dbReference>
<dbReference type="InterPro" id="IPR043917">
    <property type="entry name" value="DUF5753"/>
</dbReference>
<dbReference type="Proteomes" id="UP001501637">
    <property type="component" value="Unassembled WGS sequence"/>
</dbReference>
<comment type="caution">
    <text evidence="2">The sequence shown here is derived from an EMBL/GenBank/DDBJ whole genome shotgun (WGS) entry which is preliminary data.</text>
</comment>
<sequence length="283" mass="31706">MTQPRPTVRRRRLASLLVELREAADKSMEEAADRIGCHKTKISRIENARLGISLGELRDLLTFYGIDDASYVEELANLARRGGERGWTRHLGATLPSYADHIDYEQTSNYIRSFQPLLVSGLLQTPDYARTLYRANPETFSRKQVDKYVDTRMQRQEVLETDDAPRLVVIEGEAALRNEVGGPKVMAPQLDRLLESAEHPNIEIQVLPFNGGAHVGLIGAFVMFGFPTPAFSDVVCVEHITGTLHMETPDEIRSYTLAFDSLRSLALSPAASLDLIRQVRSEL</sequence>